<evidence type="ECO:0000256" key="1">
    <source>
        <dbReference type="SAM" id="Phobius"/>
    </source>
</evidence>
<dbReference type="EMBL" id="FLUQ01000006">
    <property type="protein sequence ID" value="SBW10698.1"/>
    <property type="molecule type" value="Genomic_DNA"/>
</dbReference>
<proteinExistence type="predicted"/>
<feature type="domain" description="4Fe-4S ferredoxin-type" evidence="2">
    <location>
        <begin position="27"/>
        <end position="67"/>
    </location>
</feature>
<sequence>MARKSWRNHLWIVTCVYFLLGLYNITFAWLGLIFFLIPLLIAFINGDKSYCNKYCDRGRLFRFLGSRLGVSRGKPMPALLKNRWFRYIFMIYFFGMFGSVVTATYLVASGASELDSTVKLFQALRLPLDWTHSIGAFPIWVTQFAFGFYSLMLTSLTLGLVTMLFFKPRSWCVYCPMGTMTQVICKLKCKDGSDI</sequence>
<evidence type="ECO:0000259" key="2">
    <source>
        <dbReference type="Pfam" id="PF12801"/>
    </source>
</evidence>
<name>A0A212KGF2_9DELT</name>
<feature type="transmembrane region" description="Helical" evidence="1">
    <location>
        <begin position="84"/>
        <end position="108"/>
    </location>
</feature>
<dbReference type="Pfam" id="PF12801">
    <property type="entry name" value="Fer4_5"/>
    <property type="match status" value="2"/>
</dbReference>
<feature type="domain" description="4Fe-4S ferredoxin-type" evidence="2">
    <location>
        <begin position="152"/>
        <end position="186"/>
    </location>
</feature>
<evidence type="ECO:0000313" key="3">
    <source>
        <dbReference type="EMBL" id="SBW10698.1"/>
    </source>
</evidence>
<organism evidence="3">
    <name type="scientific">uncultured delta proteobacterium</name>
    <dbReference type="NCBI Taxonomy" id="34034"/>
    <lineage>
        <taxon>Bacteria</taxon>
        <taxon>Deltaproteobacteria</taxon>
        <taxon>environmental samples</taxon>
    </lineage>
</organism>
<keyword evidence="1" id="KW-0472">Membrane</keyword>
<feature type="transmembrane region" description="Helical" evidence="1">
    <location>
        <begin position="20"/>
        <end position="44"/>
    </location>
</feature>
<accession>A0A212KGF2</accession>
<dbReference type="AlphaFoldDB" id="A0A212KGF2"/>
<feature type="transmembrane region" description="Helical" evidence="1">
    <location>
        <begin position="146"/>
        <end position="166"/>
    </location>
</feature>
<dbReference type="InterPro" id="IPR017896">
    <property type="entry name" value="4Fe4S_Fe-S-bd"/>
</dbReference>
<keyword evidence="1" id="KW-1133">Transmembrane helix</keyword>
<protein>
    <recommendedName>
        <fullName evidence="2">4Fe-4S ferredoxin-type domain-containing protein</fullName>
    </recommendedName>
</protein>
<keyword evidence="1" id="KW-0812">Transmembrane</keyword>
<gene>
    <name evidence="3" type="ORF">KL86DPRO_60261</name>
</gene>
<reference evidence="3" key="1">
    <citation type="submission" date="2016-04" db="EMBL/GenBank/DDBJ databases">
        <authorList>
            <person name="Evans L.H."/>
            <person name="Alamgir A."/>
            <person name="Owens N."/>
            <person name="Weber N.D."/>
            <person name="Virtaneva K."/>
            <person name="Barbian K."/>
            <person name="Babar A."/>
            <person name="Rosenke K."/>
        </authorList>
    </citation>
    <scope>NUCLEOTIDE SEQUENCE</scope>
    <source>
        <strain evidence="3">86</strain>
    </source>
</reference>